<evidence type="ECO:0000256" key="1">
    <source>
        <dbReference type="ARBA" id="ARBA00011900"/>
    </source>
</evidence>
<dbReference type="PANTHER" id="PTHR42933:SF1">
    <property type="entry name" value="SITE-SPECIFIC DNA-METHYLTRANSFERASE (ADENINE-SPECIFIC)"/>
    <property type="match status" value="1"/>
</dbReference>
<accession>A0A0H3G9M2</accession>
<evidence type="ECO:0000313" key="9">
    <source>
        <dbReference type="Proteomes" id="UP000001288"/>
    </source>
</evidence>
<dbReference type="GO" id="GO:0032259">
    <property type="term" value="P:methylation"/>
    <property type="evidence" value="ECO:0007669"/>
    <property type="project" value="UniProtKB-KW"/>
</dbReference>
<keyword evidence="2" id="KW-0489">Methyltransferase</keyword>
<keyword evidence="4" id="KW-0949">S-adenosyl-L-methionine</keyword>
<dbReference type="GO" id="GO:0009307">
    <property type="term" value="P:DNA restriction-modification system"/>
    <property type="evidence" value="ECO:0007669"/>
    <property type="project" value="UniProtKB-KW"/>
</dbReference>
<evidence type="ECO:0000256" key="2">
    <source>
        <dbReference type="ARBA" id="ARBA00022603"/>
    </source>
</evidence>
<organism evidence="8 9">
    <name type="scientific">Listeria monocytogenes serotype 1/2a (strain 10403S)</name>
    <dbReference type="NCBI Taxonomy" id="393133"/>
    <lineage>
        <taxon>Bacteria</taxon>
        <taxon>Bacillati</taxon>
        <taxon>Bacillota</taxon>
        <taxon>Bacilli</taxon>
        <taxon>Bacillales</taxon>
        <taxon>Listeriaceae</taxon>
        <taxon>Listeria</taxon>
    </lineage>
</organism>
<feature type="domain" description="DNA methylase adenine-specific" evidence="7">
    <location>
        <begin position="178"/>
        <end position="492"/>
    </location>
</feature>
<dbReference type="EMBL" id="CP002002">
    <property type="protein sequence ID" value="AEO05309.1"/>
    <property type="molecule type" value="Genomic_DNA"/>
</dbReference>
<dbReference type="InterPro" id="IPR002052">
    <property type="entry name" value="DNA_methylase_N6_adenine_CS"/>
</dbReference>
<sequence>MNESYTTIVKQLVDDLKAISANAGLGGEAGEYNLVTQSFLYKFLNDKFLFEIKKLHPNYDYEKLASLSEDEYTMLLDFELGTNAAHLHPRHLIEDLYKHQNEDDFAKTFDDTLNDIAVENNSIFSVHTAGNSDIRLFEERLINDIVRDSSMRNDVAKQIIAKLALVKFDEVIFDQGFDFFSTIFEYMIKDYNKDGGGKYAEYYTPHSVAKIMSEILIGDDEPKSVKAYDPSAGSGTLLMNVASKIGTDKVSIYSQDISQKSSNLLRLNLILNNLSHSINNIVQGNTIIENRHADKKMDYIVSNPPFKLDFSEWREQITTLPEFTERFFAGVPNIPNSAKDKMAIYLLFIQHIIYSLNNTGKAAVVVPTGFITAQSGIEKKIRKHLIDNRWLKGVVSMPSNIFATTGTNVSVIFIDKTNNTDDAKVVLVDASKLGTKVKDGKSQKTLLSSEDEKQIIQAFQMQEARDDFSVTVTYNEIKEKKYSLSASQYFDVKIEYVELTQEEFNNQMKKFQCTLQSLFLEDNKLQTDILEQLKKVKYE</sequence>
<keyword evidence="3" id="KW-0808">Transferase</keyword>
<dbReference type="InterPro" id="IPR051537">
    <property type="entry name" value="DNA_Adenine_Mtase"/>
</dbReference>
<dbReference type="EC" id="2.1.1.72" evidence="1"/>
<protein>
    <recommendedName>
        <fullName evidence="1">site-specific DNA-methyltransferase (adenine-specific)</fullName>
        <ecNumber evidence="1">2.1.1.72</ecNumber>
    </recommendedName>
</protein>
<evidence type="ECO:0000256" key="5">
    <source>
        <dbReference type="ARBA" id="ARBA00022747"/>
    </source>
</evidence>
<evidence type="ECO:0000256" key="4">
    <source>
        <dbReference type="ARBA" id="ARBA00022691"/>
    </source>
</evidence>
<proteinExistence type="predicted"/>
<evidence type="ECO:0000313" key="8">
    <source>
        <dbReference type="EMBL" id="AEO05309.1"/>
    </source>
</evidence>
<comment type="catalytic activity">
    <reaction evidence="6">
        <text>a 2'-deoxyadenosine in DNA + S-adenosyl-L-methionine = an N(6)-methyl-2'-deoxyadenosine in DNA + S-adenosyl-L-homocysteine + H(+)</text>
        <dbReference type="Rhea" id="RHEA:15197"/>
        <dbReference type="Rhea" id="RHEA-COMP:12418"/>
        <dbReference type="Rhea" id="RHEA-COMP:12419"/>
        <dbReference type="ChEBI" id="CHEBI:15378"/>
        <dbReference type="ChEBI" id="CHEBI:57856"/>
        <dbReference type="ChEBI" id="CHEBI:59789"/>
        <dbReference type="ChEBI" id="CHEBI:90615"/>
        <dbReference type="ChEBI" id="CHEBI:90616"/>
        <dbReference type="EC" id="2.1.1.72"/>
    </reaction>
</comment>
<dbReference type="InterPro" id="IPR029063">
    <property type="entry name" value="SAM-dependent_MTases_sf"/>
</dbReference>
<dbReference type="REBASE" id="40093">
    <property type="entry name" value="M.Lmo10403ORF2576P"/>
</dbReference>
<dbReference type="Pfam" id="PF02384">
    <property type="entry name" value="N6_Mtase"/>
    <property type="match status" value="1"/>
</dbReference>
<dbReference type="GO" id="GO:0003677">
    <property type="term" value="F:DNA binding"/>
    <property type="evidence" value="ECO:0007669"/>
    <property type="project" value="InterPro"/>
</dbReference>
<reference evidence="9" key="1">
    <citation type="submission" date="2010-04" db="EMBL/GenBank/DDBJ databases">
        <title>The genome sequence of Listeria monocytogenes strain 10403S.</title>
        <authorList>
            <consortium name="The Broad Institute Genome Sequencing Platform"/>
            <consortium name="The Broad Institute Genome Sequencing Center for Infectious Disease"/>
            <person name="Borowsky M."/>
            <person name="Borodovsky M."/>
            <person name="Young S.K."/>
            <person name="Zeng Q."/>
            <person name="Koehrsen M."/>
            <person name="Fitzgerald M."/>
            <person name="Wiedmann M."/>
            <person name="Swaminathan B."/>
            <person name="Lauer P."/>
            <person name="Portnoy D."/>
            <person name="Cossart P."/>
            <person name="Buchrieser C."/>
            <person name="Higgins D."/>
            <person name="Abouelleil A."/>
            <person name="Alvarado L."/>
            <person name="Arachchi H.M."/>
            <person name="Berlin A."/>
            <person name="Borenstein D."/>
            <person name="Brown A."/>
            <person name="Chapman S.B."/>
            <person name="Chen Z."/>
            <person name="Dunbar C.D."/>
            <person name="Engels R."/>
            <person name="Freedman E."/>
            <person name="Gearin G."/>
            <person name="Gellesch M."/>
            <person name="Goldberg J."/>
            <person name="Griggs A."/>
            <person name="Gujja S."/>
            <person name="Heilman E."/>
            <person name="Heiman D."/>
            <person name="Howarth C."/>
            <person name="Jen D."/>
            <person name="Larson L."/>
            <person name="Lui A."/>
            <person name="MacDonald J."/>
            <person name="Mehta T."/>
            <person name="Montmayeur A."/>
            <person name="Neiman D."/>
            <person name="Park D."/>
            <person name="Pearson M."/>
            <person name="Priest M."/>
            <person name="Richards J."/>
            <person name="Roberts A."/>
            <person name="Saif S."/>
            <person name="Shea T."/>
            <person name="Shenoy N."/>
            <person name="Sisk P."/>
            <person name="Stolte C."/>
            <person name="Sykes S."/>
            <person name="Walk T."/>
            <person name="White J."/>
            <person name="Yandava C."/>
            <person name="Haas B."/>
            <person name="Nusbaum C."/>
            <person name="Birren B."/>
        </authorList>
    </citation>
    <scope>NUCLEOTIDE SEQUENCE [LARGE SCALE GENOMIC DNA]</scope>
    <source>
        <strain evidence="9">10403S</strain>
    </source>
</reference>
<dbReference type="GO" id="GO:0008170">
    <property type="term" value="F:N-methyltransferase activity"/>
    <property type="evidence" value="ECO:0007669"/>
    <property type="project" value="InterPro"/>
</dbReference>
<keyword evidence="5" id="KW-0680">Restriction system</keyword>
<dbReference type="Proteomes" id="UP000001288">
    <property type="component" value="Chromosome"/>
</dbReference>
<dbReference type="KEGG" id="lmt:LMRG_02576"/>
<gene>
    <name evidence="8" type="ordered locus">LMRG_02576</name>
</gene>
<dbReference type="HOGENOM" id="CLU_037306_0_0_9"/>
<evidence type="ECO:0000256" key="3">
    <source>
        <dbReference type="ARBA" id="ARBA00022679"/>
    </source>
</evidence>
<dbReference type="GO" id="GO:0009007">
    <property type="term" value="F:site-specific DNA-methyltransferase (adenine-specific) activity"/>
    <property type="evidence" value="ECO:0007669"/>
    <property type="project" value="UniProtKB-EC"/>
</dbReference>
<name>A0A0H3G9M2_LISM4</name>
<dbReference type="SUPFAM" id="SSF53335">
    <property type="entry name" value="S-adenosyl-L-methionine-dependent methyltransferases"/>
    <property type="match status" value="1"/>
</dbReference>
<dbReference type="PRINTS" id="PR00507">
    <property type="entry name" value="N12N6MTFRASE"/>
</dbReference>
<evidence type="ECO:0000256" key="6">
    <source>
        <dbReference type="ARBA" id="ARBA00047942"/>
    </source>
</evidence>
<dbReference type="PROSITE" id="PS00092">
    <property type="entry name" value="N6_MTASE"/>
    <property type="match status" value="1"/>
</dbReference>
<dbReference type="PANTHER" id="PTHR42933">
    <property type="entry name" value="SLR6095 PROTEIN"/>
    <property type="match status" value="1"/>
</dbReference>
<dbReference type="AlphaFoldDB" id="A0A0H3G9M2"/>
<dbReference type="RefSeq" id="WP_014600447.1">
    <property type="nucleotide sequence ID" value="NC_017544.1"/>
</dbReference>
<dbReference type="Gene3D" id="3.40.50.150">
    <property type="entry name" value="Vaccinia Virus protein VP39"/>
    <property type="match status" value="1"/>
</dbReference>
<dbReference type="InterPro" id="IPR003356">
    <property type="entry name" value="DNA_methylase_A-5"/>
</dbReference>
<evidence type="ECO:0000259" key="7">
    <source>
        <dbReference type="Pfam" id="PF02384"/>
    </source>
</evidence>